<evidence type="ECO:0000256" key="1">
    <source>
        <dbReference type="SAM" id="Phobius"/>
    </source>
</evidence>
<proteinExistence type="predicted"/>
<feature type="transmembrane region" description="Helical" evidence="1">
    <location>
        <begin position="7"/>
        <end position="32"/>
    </location>
</feature>
<dbReference type="AlphaFoldDB" id="Q8TMR3"/>
<feature type="transmembrane region" description="Helical" evidence="1">
    <location>
        <begin position="52"/>
        <end position="69"/>
    </location>
</feature>
<dbReference type="EnsemblBacteria" id="AAM05971">
    <property type="protein sequence ID" value="AAM05971"/>
    <property type="gene ID" value="MA_2590"/>
</dbReference>
<evidence type="ECO:0000313" key="2">
    <source>
        <dbReference type="EMBL" id="AAM05971.1"/>
    </source>
</evidence>
<organism evidence="2 3">
    <name type="scientific">Methanosarcina acetivorans (strain ATCC 35395 / DSM 2834 / JCM 12185 / C2A)</name>
    <dbReference type="NCBI Taxonomy" id="188937"/>
    <lineage>
        <taxon>Archaea</taxon>
        <taxon>Methanobacteriati</taxon>
        <taxon>Methanobacteriota</taxon>
        <taxon>Stenosarchaea group</taxon>
        <taxon>Methanomicrobia</taxon>
        <taxon>Methanosarcinales</taxon>
        <taxon>Methanosarcinaceae</taxon>
        <taxon>Methanosarcina</taxon>
    </lineage>
</organism>
<protein>
    <submittedName>
        <fullName evidence="2">Uncharacterized protein</fullName>
    </submittedName>
</protein>
<name>Q8TMR3_METAC</name>
<reference evidence="2 3" key="1">
    <citation type="journal article" date="2002" name="Genome Res.">
        <title>The genome of Methanosarcina acetivorans reveals extensive metabolic and physiological diversity.</title>
        <authorList>
            <person name="Galagan J.E."/>
            <person name="Nusbaum C."/>
            <person name="Roy A."/>
            <person name="Endrizzi M.G."/>
            <person name="Macdonald P."/>
            <person name="FitzHugh W."/>
            <person name="Calvo S."/>
            <person name="Engels R."/>
            <person name="Smirnov S."/>
            <person name="Atnoor D."/>
            <person name="Brown A."/>
            <person name="Allen N."/>
            <person name="Naylor J."/>
            <person name="Stange-Thomann N."/>
            <person name="DeArellano K."/>
            <person name="Johnson R."/>
            <person name="Linton L."/>
            <person name="McEwan P."/>
            <person name="McKernan K."/>
            <person name="Talamas J."/>
            <person name="Tirrell A."/>
            <person name="Ye W."/>
            <person name="Zimmer A."/>
            <person name="Barber R.D."/>
            <person name="Cann I."/>
            <person name="Graham D.E."/>
            <person name="Grahame D.A."/>
            <person name="Guss A."/>
            <person name="Hedderich R."/>
            <person name="Ingram-Smith C."/>
            <person name="Kuettner C.H."/>
            <person name="Krzycki J.A."/>
            <person name="Leigh J.A."/>
            <person name="Li W."/>
            <person name="Liu J."/>
            <person name="Mukhopadhyay B."/>
            <person name="Reeve J.N."/>
            <person name="Smith K."/>
            <person name="Springer T.A."/>
            <person name="Umayam L.A."/>
            <person name="White O."/>
            <person name="White R.H."/>
            <person name="de Macario E.C."/>
            <person name="Ferry J.G."/>
            <person name="Jarrell K.F."/>
            <person name="Jing H."/>
            <person name="Macario A.J.L."/>
            <person name="Paulsen I."/>
            <person name="Pritchett M."/>
            <person name="Sowers K.R."/>
            <person name="Swanson R.V."/>
            <person name="Zinder S.H."/>
            <person name="Lander E."/>
            <person name="Metcalf W.W."/>
            <person name="Birren B."/>
        </authorList>
    </citation>
    <scope>NUCLEOTIDE SEQUENCE [LARGE SCALE GENOMIC DNA]</scope>
    <source>
        <strain evidence="3">ATCC 35395 / DSM 2834 / JCM 12185 / C2A</strain>
    </source>
</reference>
<dbReference type="InParanoid" id="Q8TMR3"/>
<dbReference type="RefSeq" id="WP_011022554.1">
    <property type="nucleotide sequence ID" value="NC_003552.1"/>
</dbReference>
<keyword evidence="1" id="KW-1133">Transmembrane helix</keyword>
<dbReference type="Proteomes" id="UP000002487">
    <property type="component" value="Chromosome"/>
</dbReference>
<keyword evidence="1" id="KW-0472">Membrane</keyword>
<gene>
    <name evidence="2" type="ordered locus">MA_2590</name>
</gene>
<keyword evidence="3" id="KW-1185">Reference proteome</keyword>
<accession>Q8TMR3</accession>
<keyword evidence="1" id="KW-0812">Transmembrane</keyword>
<evidence type="ECO:0000313" key="3">
    <source>
        <dbReference type="Proteomes" id="UP000002487"/>
    </source>
</evidence>
<dbReference type="EMBL" id="AE010299">
    <property type="protein sequence ID" value="AAM05971.1"/>
    <property type="molecule type" value="Genomic_DNA"/>
</dbReference>
<dbReference type="OrthoDB" id="130180at2157"/>
<dbReference type="HOGENOM" id="CLU_2613583_0_0_2"/>
<sequence length="78" mass="8516">MAAYNWIVILLCMGFFGLLYACTYDVVAALYASAYTGTDDAALAVRILWTCWKYSPLGCLGACCLYGYLNSQKQGSGF</sequence>
<dbReference type="GeneID" id="1474479"/>
<dbReference type="STRING" id="188937.MA_2590"/>
<dbReference type="KEGG" id="mac:MA_2590"/>